<evidence type="ECO:0000259" key="1">
    <source>
        <dbReference type="SMART" id="SM00829"/>
    </source>
</evidence>
<dbReference type="Gene3D" id="3.90.180.10">
    <property type="entry name" value="Medium-chain alcohol dehydrogenases, catalytic domain"/>
    <property type="match status" value="1"/>
</dbReference>
<dbReference type="PANTHER" id="PTHR43677:SF1">
    <property type="entry name" value="ACRYLYL-COA REDUCTASE ACUI-RELATED"/>
    <property type="match status" value="1"/>
</dbReference>
<accession>A0A1V0UW48</accession>
<dbReference type="SMART" id="SM00829">
    <property type="entry name" value="PKS_ER"/>
    <property type="match status" value="1"/>
</dbReference>
<dbReference type="Pfam" id="PF08240">
    <property type="entry name" value="ADH_N"/>
    <property type="match status" value="1"/>
</dbReference>
<dbReference type="InterPro" id="IPR020843">
    <property type="entry name" value="ER"/>
</dbReference>
<protein>
    <submittedName>
        <fullName evidence="2">Oxidoreductase</fullName>
    </submittedName>
</protein>
<dbReference type="RefSeq" id="WP_083040930.1">
    <property type="nucleotide sequence ID" value="NZ_CP020557.1"/>
</dbReference>
<dbReference type="InterPro" id="IPR013149">
    <property type="entry name" value="ADH-like_C"/>
</dbReference>
<dbReference type="Pfam" id="PF00107">
    <property type="entry name" value="ADH_zinc_N"/>
    <property type="match status" value="1"/>
</dbReference>
<dbReference type="InterPro" id="IPR036291">
    <property type="entry name" value="NAD(P)-bd_dom_sf"/>
</dbReference>
<dbReference type="Gene3D" id="3.40.50.720">
    <property type="entry name" value="NAD(P)-binding Rossmann-like Domain"/>
    <property type="match status" value="1"/>
</dbReference>
<dbReference type="InterPro" id="IPR014188">
    <property type="entry name" value="Acrylyl-CoA_reductase_AcuI"/>
</dbReference>
<dbReference type="PANTHER" id="PTHR43677">
    <property type="entry name" value="SHORT-CHAIN DEHYDROGENASE/REDUCTASE"/>
    <property type="match status" value="1"/>
</dbReference>
<dbReference type="EMBL" id="CP020557">
    <property type="protein sequence ID" value="ARF69120.1"/>
    <property type="molecule type" value="Genomic_DNA"/>
</dbReference>
<sequence>MEFFHALVAYKEGENVKLSLKKLGQEDLPEGEILIRVDYSSVNYKDGLASSANGRVVSRYPIVPGIDLAGTVLSSKDSRFHPGDEVIATSYDIGTGRYGGYSEIACIPADYVVPLPKGLTMREAMILGTAGFTAALSVQRLEDNGLHPGQGLVAVAGATGGVGSHAVSMLAGLGYEVHASTGKEAEHEYLLSLGAAQVLPREAFTAADEKPLRKQLWAAAVDPVGGKVTPYLLSTVKYGGSVALSGMAAGNGVSTSVFPFILRGVNLLGIDSVYCPMPVRERVWQRLAGDWKPAGLESMVNREVGLKELPQALEDILASRIRGRVLVNLQK</sequence>
<dbReference type="NCBIfam" id="TIGR02823">
    <property type="entry name" value="oxido_YhdH"/>
    <property type="match status" value="1"/>
</dbReference>
<dbReference type="InterPro" id="IPR051397">
    <property type="entry name" value="Zn-ADH-like_protein"/>
</dbReference>
<dbReference type="Proteomes" id="UP000192727">
    <property type="component" value="Chromosome"/>
</dbReference>
<evidence type="ECO:0000313" key="2">
    <source>
        <dbReference type="EMBL" id="ARF69120.1"/>
    </source>
</evidence>
<dbReference type="AlphaFoldDB" id="A0A1V0UW48"/>
<gene>
    <name evidence="2" type="ORF">B7C51_16845</name>
</gene>
<organism evidence="2 3">
    <name type="scientific">Paenibacillus larvae subsp. pulvifaciens</name>
    <dbReference type="NCBI Taxonomy" id="1477"/>
    <lineage>
        <taxon>Bacteria</taxon>
        <taxon>Bacillati</taxon>
        <taxon>Bacillota</taxon>
        <taxon>Bacilli</taxon>
        <taxon>Bacillales</taxon>
        <taxon>Paenibacillaceae</taxon>
        <taxon>Paenibacillus</taxon>
    </lineage>
</organism>
<name>A0A1V0UW48_9BACL</name>
<dbReference type="InterPro" id="IPR013154">
    <property type="entry name" value="ADH-like_N"/>
</dbReference>
<dbReference type="SUPFAM" id="SSF51735">
    <property type="entry name" value="NAD(P)-binding Rossmann-fold domains"/>
    <property type="match status" value="1"/>
</dbReference>
<evidence type="ECO:0000313" key="3">
    <source>
        <dbReference type="Proteomes" id="UP000192727"/>
    </source>
</evidence>
<feature type="domain" description="Enoyl reductase (ER)" evidence="1">
    <location>
        <begin position="13"/>
        <end position="327"/>
    </location>
</feature>
<dbReference type="InterPro" id="IPR011032">
    <property type="entry name" value="GroES-like_sf"/>
</dbReference>
<proteinExistence type="predicted"/>
<reference evidence="2 3" key="1">
    <citation type="submission" date="2017-03" db="EMBL/GenBank/DDBJ databases">
        <title>Paenibacillus larvae genome sequencing.</title>
        <authorList>
            <person name="Dingman D.W."/>
        </authorList>
    </citation>
    <scope>NUCLEOTIDE SEQUENCE [LARGE SCALE GENOMIC DNA]</scope>
    <source>
        <strain evidence="2 3">SAG 10367</strain>
    </source>
</reference>
<dbReference type="GO" id="GO:0043957">
    <property type="term" value="F:acryloyl-CoA reductase (NADPH) activity"/>
    <property type="evidence" value="ECO:0007669"/>
    <property type="project" value="TreeGrafter"/>
</dbReference>
<dbReference type="SUPFAM" id="SSF50129">
    <property type="entry name" value="GroES-like"/>
    <property type="match status" value="1"/>
</dbReference>